<evidence type="ECO:0000313" key="2">
    <source>
        <dbReference type="EMBL" id="GFY22523.1"/>
    </source>
</evidence>
<keyword evidence="1" id="KW-1133">Transmembrane helix</keyword>
<name>A0A8X6VU37_TRICX</name>
<accession>A0A8X6VU37</accession>
<dbReference type="EMBL" id="BMAU01021361">
    <property type="protein sequence ID" value="GFY22523.1"/>
    <property type="molecule type" value="Genomic_DNA"/>
</dbReference>
<gene>
    <name evidence="2" type="ORF">TNCV_2177841</name>
</gene>
<dbReference type="AlphaFoldDB" id="A0A8X6VU37"/>
<evidence type="ECO:0000256" key="1">
    <source>
        <dbReference type="SAM" id="Phobius"/>
    </source>
</evidence>
<sequence>MRLPLLRSQPLISGSSIAAFFVGVIAFSFPFEATLEENSMGLAVARSATYVTICHPESDLITAKEITKSSRAYKKIKTVKRKNNKCNAFQYFTQVLFFWKWFVIAAHSY</sequence>
<dbReference type="Proteomes" id="UP000887159">
    <property type="component" value="Unassembled WGS sequence"/>
</dbReference>
<comment type="caution">
    <text evidence="2">The sequence shown here is derived from an EMBL/GenBank/DDBJ whole genome shotgun (WGS) entry which is preliminary data.</text>
</comment>
<protein>
    <submittedName>
        <fullName evidence="2">Uncharacterized protein</fullName>
    </submittedName>
</protein>
<organism evidence="2 3">
    <name type="scientific">Trichonephila clavipes</name>
    <name type="common">Golden silk orbweaver</name>
    <name type="synonym">Nephila clavipes</name>
    <dbReference type="NCBI Taxonomy" id="2585209"/>
    <lineage>
        <taxon>Eukaryota</taxon>
        <taxon>Metazoa</taxon>
        <taxon>Ecdysozoa</taxon>
        <taxon>Arthropoda</taxon>
        <taxon>Chelicerata</taxon>
        <taxon>Arachnida</taxon>
        <taxon>Araneae</taxon>
        <taxon>Araneomorphae</taxon>
        <taxon>Entelegynae</taxon>
        <taxon>Araneoidea</taxon>
        <taxon>Nephilidae</taxon>
        <taxon>Trichonephila</taxon>
    </lineage>
</organism>
<keyword evidence="1" id="KW-0472">Membrane</keyword>
<proteinExistence type="predicted"/>
<keyword evidence="1" id="KW-0812">Transmembrane</keyword>
<feature type="transmembrane region" description="Helical" evidence="1">
    <location>
        <begin position="12"/>
        <end position="31"/>
    </location>
</feature>
<reference evidence="2" key="1">
    <citation type="submission" date="2020-08" db="EMBL/GenBank/DDBJ databases">
        <title>Multicomponent nature underlies the extraordinary mechanical properties of spider dragline silk.</title>
        <authorList>
            <person name="Kono N."/>
            <person name="Nakamura H."/>
            <person name="Mori M."/>
            <person name="Yoshida Y."/>
            <person name="Ohtoshi R."/>
            <person name="Malay A.D."/>
            <person name="Moran D.A.P."/>
            <person name="Tomita M."/>
            <person name="Numata K."/>
            <person name="Arakawa K."/>
        </authorList>
    </citation>
    <scope>NUCLEOTIDE SEQUENCE</scope>
</reference>
<keyword evidence="3" id="KW-1185">Reference proteome</keyword>
<evidence type="ECO:0000313" key="3">
    <source>
        <dbReference type="Proteomes" id="UP000887159"/>
    </source>
</evidence>